<evidence type="ECO:0000313" key="4">
    <source>
        <dbReference type="EMBL" id="MPW26990.1"/>
    </source>
</evidence>
<dbReference type="EMBL" id="WHNX01000035">
    <property type="protein sequence ID" value="MPW26990.1"/>
    <property type="molecule type" value="Genomic_DNA"/>
</dbReference>
<dbReference type="CDD" id="cd12797">
    <property type="entry name" value="M23_peptidase"/>
    <property type="match status" value="1"/>
</dbReference>
<gene>
    <name evidence="4" type="ORF">GC105_14490</name>
</gene>
<dbReference type="Gene3D" id="2.70.70.10">
    <property type="entry name" value="Glucose Permease (Domain IIA)"/>
    <property type="match status" value="1"/>
</dbReference>
<dbReference type="PANTHER" id="PTHR21666">
    <property type="entry name" value="PEPTIDASE-RELATED"/>
    <property type="match status" value="1"/>
</dbReference>
<dbReference type="AlphaFoldDB" id="A0A6A7KBR6"/>
<feature type="compositionally biased region" description="Acidic residues" evidence="1">
    <location>
        <begin position="75"/>
        <end position="88"/>
    </location>
</feature>
<name>A0A6A7KBR6_9FIRM</name>
<dbReference type="PANTHER" id="PTHR21666:SF270">
    <property type="entry name" value="MUREIN HYDROLASE ACTIVATOR ENVC"/>
    <property type="match status" value="1"/>
</dbReference>
<feature type="domain" description="M23ase beta-sheet core" evidence="3">
    <location>
        <begin position="151"/>
        <end position="249"/>
    </location>
</feature>
<dbReference type="Proteomes" id="UP000440004">
    <property type="component" value="Unassembled WGS sequence"/>
</dbReference>
<dbReference type="GO" id="GO:0004222">
    <property type="term" value="F:metalloendopeptidase activity"/>
    <property type="evidence" value="ECO:0007669"/>
    <property type="project" value="TreeGrafter"/>
</dbReference>
<evidence type="ECO:0000313" key="5">
    <source>
        <dbReference type="Proteomes" id="UP000440004"/>
    </source>
</evidence>
<evidence type="ECO:0000256" key="1">
    <source>
        <dbReference type="SAM" id="MobiDB-lite"/>
    </source>
</evidence>
<proteinExistence type="predicted"/>
<dbReference type="SUPFAM" id="SSF51261">
    <property type="entry name" value="Duplicated hybrid motif"/>
    <property type="match status" value="1"/>
</dbReference>
<keyword evidence="2" id="KW-0472">Membrane</keyword>
<dbReference type="InterPro" id="IPR011055">
    <property type="entry name" value="Dup_hybrid_motif"/>
</dbReference>
<organism evidence="4 5">
    <name type="scientific">Alkalibaculum sporogenes</name>
    <dbReference type="NCBI Taxonomy" id="2655001"/>
    <lineage>
        <taxon>Bacteria</taxon>
        <taxon>Bacillati</taxon>
        <taxon>Bacillota</taxon>
        <taxon>Clostridia</taxon>
        <taxon>Eubacteriales</taxon>
        <taxon>Eubacteriaceae</taxon>
        <taxon>Alkalibaculum</taxon>
    </lineage>
</organism>
<keyword evidence="2" id="KW-1133">Transmembrane helix</keyword>
<dbReference type="InterPro" id="IPR016047">
    <property type="entry name" value="M23ase_b-sheet_dom"/>
</dbReference>
<dbReference type="InterPro" id="IPR050570">
    <property type="entry name" value="Cell_wall_metabolism_enzyme"/>
</dbReference>
<protein>
    <submittedName>
        <fullName evidence="4">Peptidoglycan DD-metalloendopeptidase family protein</fullName>
    </submittedName>
</protein>
<keyword evidence="5" id="KW-1185">Reference proteome</keyword>
<evidence type="ECO:0000259" key="3">
    <source>
        <dbReference type="Pfam" id="PF01551"/>
    </source>
</evidence>
<keyword evidence="2" id="KW-0812">Transmembrane</keyword>
<feature type="transmembrane region" description="Helical" evidence="2">
    <location>
        <begin position="24"/>
        <end position="44"/>
    </location>
</feature>
<reference evidence="4 5" key="1">
    <citation type="submission" date="2019-10" db="EMBL/GenBank/DDBJ databases">
        <title>Alkalibaculum tamaniensis sp.nov., a new alkaliphilic acetogen, isolated on methoxylated aromatics from a mud volcano.</title>
        <authorList>
            <person name="Khomyakova M.A."/>
            <person name="Merkel A.Y."/>
            <person name="Bonch-Osmolovskaya E.A."/>
            <person name="Slobodkin A.I."/>
        </authorList>
    </citation>
    <scope>NUCLEOTIDE SEQUENCE [LARGE SCALE GENOMIC DNA]</scope>
    <source>
        <strain evidence="4 5">M08DMB</strain>
    </source>
</reference>
<sequence>MKKKLFKESGSFKQRFLKMLNKEGFYVGIFLSITLIATMVVYFTNSNFNNNLARDDENVVIESPETQDVSRVIEEEPEEPKEPEETTEEKETTNETEPTEPEQTEQKTTTPQTSDPLKDIVNPVSSDEVVMAFSMGGAPVYSVTLNEFRSDHSGVDLKADIGQDVKAAIDGKVIKIYNDNKLGQTIVIQHTDKVETRYSNLEEKVSVTLNESVKAGQVIGKVGKTATFESEEDPHLHFEIWKDGKCLDPSEYLK</sequence>
<accession>A0A6A7KBR6</accession>
<dbReference type="RefSeq" id="WP_152806285.1">
    <property type="nucleotide sequence ID" value="NZ_WHNX01000035.1"/>
</dbReference>
<evidence type="ECO:0000256" key="2">
    <source>
        <dbReference type="SAM" id="Phobius"/>
    </source>
</evidence>
<dbReference type="Pfam" id="PF01551">
    <property type="entry name" value="Peptidase_M23"/>
    <property type="match status" value="1"/>
</dbReference>
<comment type="caution">
    <text evidence="4">The sequence shown here is derived from an EMBL/GenBank/DDBJ whole genome shotgun (WGS) entry which is preliminary data.</text>
</comment>
<feature type="region of interest" description="Disordered" evidence="1">
    <location>
        <begin position="59"/>
        <end position="120"/>
    </location>
</feature>